<comment type="caution">
    <text evidence="1">The sequence shown here is derived from an EMBL/GenBank/DDBJ whole genome shotgun (WGS) entry which is preliminary data.</text>
</comment>
<organism evidence="1 2">
    <name type="scientific">Spirosoma profusum</name>
    <dbReference type="NCBI Taxonomy" id="2771354"/>
    <lineage>
        <taxon>Bacteria</taxon>
        <taxon>Pseudomonadati</taxon>
        <taxon>Bacteroidota</taxon>
        <taxon>Cytophagia</taxon>
        <taxon>Cytophagales</taxon>
        <taxon>Cytophagaceae</taxon>
        <taxon>Spirosoma</taxon>
    </lineage>
</organism>
<protein>
    <recommendedName>
        <fullName evidence="3">DUF3375 domain-containing protein</fullName>
    </recommendedName>
</protein>
<dbReference type="EMBL" id="JACWZY010000018">
    <property type="protein sequence ID" value="MBD2702895.1"/>
    <property type="molecule type" value="Genomic_DNA"/>
</dbReference>
<name>A0A926XZ07_9BACT</name>
<gene>
    <name evidence="1" type="ORF">IC229_19770</name>
</gene>
<evidence type="ECO:0008006" key="3">
    <source>
        <dbReference type="Google" id="ProtNLM"/>
    </source>
</evidence>
<keyword evidence="2" id="KW-1185">Reference proteome</keyword>
<sequence>MAEKINLRVNESKYLKTITNVFSVIGSSTSLPFNFLKAVQRPETFSQLFPEEMEVMVIIALYERLKAGYYENDFFSEEEIHRLFVNFQKGKEKDEKYYPKSRNKDRIKKLLRFFLSYDEEKRLYSFQEYAYAFCDLSKKTLKGALTPTEIEVICRNLKEELNDARENEEKLINWFDINLDAYQTRLAQQTDFLHQQIDGAVRQLRRDVLDQEKKPLELLKQVRDDLTDIQNKNQELRIAFEDTNKIVSLLIGIDTENEVVINHIRNSQAFFSRIQGKLRSTDRRLDRIQPKIKQLFAILRQSEWTANTERFIHFLLQRSKVQGNGNEKKVIFPDEMRPFFFSGLRSQLLTFKREEYLFPTPARPRKSYPVDEDFQEEGKKQLREEMKKINRVDGWINQLMAQLAKDGELDASRSFFEVMEADKDFVLACQVLFGLMDRVYHTVGYDVHISTYEMVTYPLSKNALWKMTIQKM</sequence>
<evidence type="ECO:0000313" key="2">
    <source>
        <dbReference type="Proteomes" id="UP000598820"/>
    </source>
</evidence>
<evidence type="ECO:0000313" key="1">
    <source>
        <dbReference type="EMBL" id="MBD2702895.1"/>
    </source>
</evidence>
<dbReference type="RefSeq" id="WP_190888745.1">
    <property type="nucleotide sequence ID" value="NZ_JACWZY010000018.1"/>
</dbReference>
<proteinExistence type="predicted"/>
<reference evidence="1" key="1">
    <citation type="submission" date="2020-09" db="EMBL/GenBank/DDBJ databases">
        <authorList>
            <person name="Kim M.K."/>
        </authorList>
    </citation>
    <scope>NUCLEOTIDE SEQUENCE</scope>
    <source>
        <strain evidence="1">BT702</strain>
    </source>
</reference>
<accession>A0A926XZ07</accession>
<dbReference type="Proteomes" id="UP000598820">
    <property type="component" value="Unassembled WGS sequence"/>
</dbReference>
<dbReference type="AlphaFoldDB" id="A0A926XZ07"/>